<evidence type="ECO:0000256" key="2">
    <source>
        <dbReference type="ARBA" id="ARBA00023157"/>
    </source>
</evidence>
<dbReference type="SMART" id="SM00560">
    <property type="entry name" value="LamGL"/>
    <property type="match status" value="1"/>
</dbReference>
<dbReference type="Gene3D" id="2.60.120.200">
    <property type="match status" value="1"/>
</dbReference>
<protein>
    <submittedName>
        <fullName evidence="4">LamG domain-containing protein</fullName>
    </submittedName>
</protein>
<keyword evidence="2" id="KW-1015">Disulfide bond</keyword>
<evidence type="ECO:0000259" key="3">
    <source>
        <dbReference type="SMART" id="SM00560"/>
    </source>
</evidence>
<keyword evidence="5" id="KW-1185">Reference proteome</keyword>
<reference evidence="4" key="1">
    <citation type="submission" date="2019-01" db="EMBL/GenBank/DDBJ databases">
        <title>Genomic signatures and co-occurrence patterns of the ultra-small Saccharimodia (Patescibacteria phylum) suggest a symbiotic lifestyle.</title>
        <authorList>
            <person name="Lemos L."/>
            <person name="Medeiros J."/>
            <person name="Andreote F."/>
            <person name="Fernandes G."/>
            <person name="Varani A."/>
            <person name="Oliveira G."/>
            <person name="Pylro V."/>
        </authorList>
    </citation>
    <scope>NUCLEOTIDE SEQUENCE [LARGE SCALE GENOMIC DNA]</scope>
    <source>
        <strain evidence="4">AMD01</strain>
    </source>
</reference>
<sequence length="462" mass="47445">MNRFMLAGDRLLAFGVMVAALWLGGLSGLPLSAATLTSPNYRLDANIGSTFGGPASSADYRLFSTGGEGAASTGTSGSYKLGYGYVATLQQSISLSVQPAGLLAYYPFDENTGTRVNDFSPNNNSLDTTAAPAWATGKVGQAMSFNGSSQDAWATATGSLLPQTFTAETWVRLTTTGVDQAVFSIGKDPAGSTGWMLGIGTDNKPYFASSVVSGGKLTAVSALAANTWYHLAVSLSGPSGSLKIYVNGAQEATATTSGSISYDGTGLDRLEIASAKNPLGGSLKYLSGTIDETKLFSRVLTGSELKADYDAANLGVPAGLAFPSTLVAGVSQTLGADAVVQTDAPSYNLAIRQDKDLTSGSNTIPAVNNGGTIAAPAAWTEGTTKGLGFTITGGIGVPAKWGSSPNFNYAAIPLTDTTFYSRSGFTAGSKDVLNIQMRVDVPGNQPQGDYQNTVTYSATLQP</sequence>
<dbReference type="AlphaFoldDB" id="A0A4Q0AGL7"/>
<evidence type="ECO:0000313" key="5">
    <source>
        <dbReference type="Proteomes" id="UP000289269"/>
    </source>
</evidence>
<keyword evidence="1" id="KW-0732">Signal</keyword>
<evidence type="ECO:0000256" key="1">
    <source>
        <dbReference type="ARBA" id="ARBA00022729"/>
    </source>
</evidence>
<dbReference type="InterPro" id="IPR013320">
    <property type="entry name" value="ConA-like_dom_sf"/>
</dbReference>
<dbReference type="EMBL" id="SCKW01000030">
    <property type="protein sequence ID" value="RWZ78130.1"/>
    <property type="molecule type" value="Genomic_DNA"/>
</dbReference>
<comment type="caution">
    <text evidence="4">The sequence shown here is derived from an EMBL/GenBank/DDBJ whole genome shotgun (WGS) entry which is preliminary data.</text>
</comment>
<gene>
    <name evidence="4" type="ORF">EOT04_02790</name>
</gene>
<feature type="domain" description="LamG-like jellyroll fold" evidence="3">
    <location>
        <begin position="163"/>
        <end position="303"/>
    </location>
</feature>
<evidence type="ECO:0000313" key="4">
    <source>
        <dbReference type="EMBL" id="RWZ78130.1"/>
    </source>
</evidence>
<accession>A0A4Q0AGL7</accession>
<dbReference type="Proteomes" id="UP000289269">
    <property type="component" value="Unassembled WGS sequence"/>
</dbReference>
<name>A0A4Q0AGL7_9BACT</name>
<proteinExistence type="predicted"/>
<dbReference type="Pfam" id="PF13385">
    <property type="entry name" value="Laminin_G_3"/>
    <property type="match status" value="1"/>
</dbReference>
<organism evidence="4 5">
    <name type="scientific">Candidatus Chaera renei</name>
    <dbReference type="NCBI Taxonomy" id="2506947"/>
    <lineage>
        <taxon>Bacteria</taxon>
        <taxon>Candidatus Saccharimonadota</taxon>
        <taxon>Candidatus Saccharimonadia</taxon>
        <taxon>Candidatus Saccharimonadales</taxon>
        <taxon>Candidatus Saccharimonadaceae</taxon>
        <taxon>Candidatus Chaera</taxon>
    </lineage>
</organism>
<dbReference type="SUPFAM" id="SSF49899">
    <property type="entry name" value="Concanavalin A-like lectins/glucanases"/>
    <property type="match status" value="1"/>
</dbReference>
<dbReference type="InterPro" id="IPR006558">
    <property type="entry name" value="LamG-like"/>
</dbReference>